<reference evidence="7 8" key="2">
    <citation type="submission" date="2018-11" db="EMBL/GenBank/DDBJ databases">
        <authorList>
            <consortium name="Pathogen Informatics"/>
        </authorList>
    </citation>
    <scope>NUCLEOTIDE SEQUENCE [LARGE SCALE GENOMIC DNA]</scope>
    <source>
        <strain evidence="7">Dakar</strain>
        <strain evidence="8">Dakar, Senegal</strain>
    </source>
</reference>
<evidence type="ECO:0000313" key="7">
    <source>
        <dbReference type="EMBL" id="VDP66014.1"/>
    </source>
</evidence>
<evidence type="ECO:0000313" key="9">
    <source>
        <dbReference type="WBParaSite" id="SCUD_0001852001-mRNA-1"/>
    </source>
</evidence>
<name>A0A183KTX7_9TREM</name>
<dbReference type="Proteomes" id="UP000279833">
    <property type="component" value="Unassembled WGS sequence"/>
</dbReference>
<organism evidence="9">
    <name type="scientific">Schistosoma curassoni</name>
    <dbReference type="NCBI Taxonomy" id="6186"/>
    <lineage>
        <taxon>Eukaryota</taxon>
        <taxon>Metazoa</taxon>
        <taxon>Spiralia</taxon>
        <taxon>Lophotrochozoa</taxon>
        <taxon>Platyhelminthes</taxon>
        <taxon>Trematoda</taxon>
        <taxon>Digenea</taxon>
        <taxon>Strigeidida</taxon>
        <taxon>Schistosomatoidea</taxon>
        <taxon>Schistosomatidae</taxon>
        <taxon>Schistosoma</taxon>
    </lineage>
</organism>
<dbReference type="InterPro" id="IPR026319">
    <property type="entry name" value="ZC2HC1A/B-like"/>
</dbReference>
<dbReference type="STRING" id="6186.A0A183KTX7"/>
<keyword evidence="3 5" id="KW-0863">Zinc-finger</keyword>
<dbReference type="PANTHER" id="PTHR13555">
    <property type="entry name" value="C2H2 ZINC FINGER CGI-62-RELATED"/>
    <property type="match status" value="1"/>
</dbReference>
<keyword evidence="4" id="KW-0862">Zinc</keyword>
<accession>A0A183KTX7</accession>
<dbReference type="GO" id="GO:0008270">
    <property type="term" value="F:zinc ion binding"/>
    <property type="evidence" value="ECO:0007669"/>
    <property type="project" value="UniProtKB-KW"/>
</dbReference>
<evidence type="ECO:0000256" key="2">
    <source>
        <dbReference type="ARBA" id="ARBA00022737"/>
    </source>
</evidence>
<dbReference type="PANTHER" id="PTHR13555:SF36">
    <property type="entry name" value="ZINC FINGER C2HC DOMAIN-CONTAINING PROTEIN 1B"/>
    <property type="match status" value="1"/>
</dbReference>
<evidence type="ECO:0000256" key="4">
    <source>
        <dbReference type="ARBA" id="ARBA00022833"/>
    </source>
</evidence>
<proteinExistence type="predicted"/>
<sequence length="104" mass="12264">MALHQEFGSDLIQCEYCLRRFNEKAAERHIKFCREKHSRLPTNNASSNTTGIGRLRATTRTTVRLIKCLYLRKNKANFITLTENIYSGNYYHYKVKRLISSFSR</sequence>
<keyword evidence="1" id="KW-0479">Metal-binding</keyword>
<dbReference type="EMBL" id="UZAK01041120">
    <property type="protein sequence ID" value="VDP66014.1"/>
    <property type="molecule type" value="Genomic_DNA"/>
</dbReference>
<gene>
    <name evidence="7" type="ORF">SCUD_LOCUS18517</name>
</gene>
<dbReference type="AlphaFoldDB" id="A0A183KTX7"/>
<protein>
    <submittedName>
        <fullName evidence="9">C2H2-type domain-containing protein</fullName>
    </submittedName>
</protein>
<dbReference type="WBParaSite" id="SCUD_0001852001-mRNA-1">
    <property type="protein sequence ID" value="SCUD_0001852001-mRNA-1"/>
    <property type="gene ID" value="SCUD_0001852001"/>
</dbReference>
<dbReference type="PROSITE" id="PS52027">
    <property type="entry name" value="ZF_C2HC_C3H"/>
    <property type="match status" value="1"/>
</dbReference>
<evidence type="ECO:0000256" key="3">
    <source>
        <dbReference type="ARBA" id="ARBA00022771"/>
    </source>
</evidence>
<dbReference type="Pfam" id="PF13913">
    <property type="entry name" value="zf-C2HC_2"/>
    <property type="match status" value="1"/>
</dbReference>
<evidence type="ECO:0000313" key="8">
    <source>
        <dbReference type="Proteomes" id="UP000279833"/>
    </source>
</evidence>
<evidence type="ECO:0000259" key="6">
    <source>
        <dbReference type="PROSITE" id="PS52027"/>
    </source>
</evidence>
<feature type="domain" description="C2HC/C3H-type" evidence="6">
    <location>
        <begin position="10"/>
        <end position="39"/>
    </location>
</feature>
<dbReference type="InterPro" id="IPR049899">
    <property type="entry name" value="Znf_C2HC_C3H"/>
</dbReference>
<evidence type="ECO:0000256" key="1">
    <source>
        <dbReference type="ARBA" id="ARBA00022723"/>
    </source>
</evidence>
<keyword evidence="2" id="KW-0677">Repeat</keyword>
<evidence type="ECO:0000256" key="5">
    <source>
        <dbReference type="PROSITE-ProRule" id="PRU01371"/>
    </source>
</evidence>
<reference evidence="9" key="1">
    <citation type="submission" date="2016-06" db="UniProtKB">
        <authorList>
            <consortium name="WormBaseParasite"/>
        </authorList>
    </citation>
    <scope>IDENTIFICATION</scope>
</reference>
<keyword evidence="8" id="KW-1185">Reference proteome</keyword>